<evidence type="ECO:0000256" key="12">
    <source>
        <dbReference type="SAM" id="Phobius"/>
    </source>
</evidence>
<evidence type="ECO:0000313" key="15">
    <source>
        <dbReference type="EMBL" id="MTV55256.1"/>
    </source>
</evidence>
<dbReference type="SUPFAM" id="SSF54534">
    <property type="entry name" value="FKBP-like"/>
    <property type="match status" value="1"/>
</dbReference>
<evidence type="ECO:0000256" key="11">
    <source>
        <dbReference type="PROSITE-ProRule" id="PRU00278"/>
    </source>
</evidence>
<evidence type="ECO:0000313" key="16">
    <source>
        <dbReference type="Proteomes" id="UP000430634"/>
    </source>
</evidence>
<gene>
    <name evidence="14" type="ORF">GCM10011572_52240</name>
    <name evidence="15" type="ORF">GM672_21245</name>
</gene>
<organism evidence="15 16">
    <name type="scientific">Pseudoduganella buxea</name>
    <dbReference type="NCBI Taxonomy" id="1949069"/>
    <lineage>
        <taxon>Bacteria</taxon>
        <taxon>Pseudomonadati</taxon>
        <taxon>Pseudomonadota</taxon>
        <taxon>Betaproteobacteria</taxon>
        <taxon>Burkholderiales</taxon>
        <taxon>Oxalobacteraceae</taxon>
        <taxon>Telluria group</taxon>
        <taxon>Pseudoduganella</taxon>
    </lineage>
</organism>
<sequence>MFEFIRSHQKLMQILLAIVIVPSFVFVGVSGYESFGDNATTVAKVDGQPLTQQEYEQALRRQLDQYRQRLGTQFDQKLFDTPEFRQSVLDNLIAQRAITSEAQRSHLAATDAAVQRAVAQSLQDVPGMFKADGKIDEEKAANLIAAQTGLTPQGYVQTLKRDMTVQQLAAGVQGSAFAPRTVAKMVSDLTEQEREVQELVLPLSGFAASTQVTDAEIKAFYDKNSKLFEVPEQAKAEYVVLDANAIAAQTTVTDEEVATAYKAAPTRFTAPEERRASHILVAAGKDANAAAKAAAKAKAEAILADVNKAPAQFAQIAKAKSEDPGSAEQGGDLGVIEKGSLVPSVESAIFALKQGEVSKLVESEFGYHIITVTSLKPAAVKPFEEVKGEIAAELKKQKAAKKYADTVETFTNTVYEQADSLKPVADKLGLTINVAEGLGRTPNPAAATAPYNNAKFLTALFSDDVVKNKRNTEAVEVAPNTLVAGRIAEFKPASKRPLAEVSEQIRQRVLAEKALAAAKKAGEAKLAAVKASGDATGFGAPLTISRAKAEGINPLAARAVLKADVSKLPAYVGVDLPGMGYGIYRIGKVHVPATQDEGRRKSDAEAIDNIVAQQDMINYVDVLKEKAKVKILRPVTSAKTDAAQ</sequence>
<evidence type="ECO:0000256" key="4">
    <source>
        <dbReference type="ARBA" id="ARBA00022692"/>
    </source>
</evidence>
<proteinExistence type="inferred from homology"/>
<keyword evidence="2" id="KW-1003">Cell membrane</keyword>
<dbReference type="PANTHER" id="PTHR47529:SF1">
    <property type="entry name" value="PERIPLASMIC CHAPERONE PPID"/>
    <property type="match status" value="1"/>
</dbReference>
<feature type="domain" description="PpiC" evidence="13">
    <location>
        <begin position="271"/>
        <end position="374"/>
    </location>
</feature>
<dbReference type="EMBL" id="BMKG01000041">
    <property type="protein sequence ID" value="GGC24253.1"/>
    <property type="molecule type" value="Genomic_DNA"/>
</dbReference>
<keyword evidence="5 12" id="KW-1133">Transmembrane helix</keyword>
<dbReference type="GO" id="GO:0005886">
    <property type="term" value="C:plasma membrane"/>
    <property type="evidence" value="ECO:0007669"/>
    <property type="project" value="UniProtKB-SubCell"/>
</dbReference>
<keyword evidence="6 12" id="KW-0472">Membrane</keyword>
<dbReference type="EMBL" id="WNKZ01000077">
    <property type="protein sequence ID" value="MTV55256.1"/>
    <property type="molecule type" value="Genomic_DNA"/>
</dbReference>
<dbReference type="PROSITE" id="PS50198">
    <property type="entry name" value="PPIC_PPIASE_2"/>
    <property type="match status" value="1"/>
</dbReference>
<reference evidence="14" key="1">
    <citation type="journal article" date="2014" name="Int. J. Syst. Evol. Microbiol.">
        <title>Complete genome of a new Firmicutes species belonging to the dominant human colonic microbiota ('Ruminococcus bicirculans') reveals two chromosomes and a selective capacity to utilize plant glucans.</title>
        <authorList>
            <consortium name="NISC Comparative Sequencing Program"/>
            <person name="Wegmann U."/>
            <person name="Louis P."/>
            <person name="Goesmann A."/>
            <person name="Henrissat B."/>
            <person name="Duncan S.H."/>
            <person name="Flint H.J."/>
        </authorList>
    </citation>
    <scope>NUCLEOTIDE SEQUENCE</scope>
    <source>
        <strain evidence="14">CGMCC 1.15931</strain>
    </source>
</reference>
<evidence type="ECO:0000256" key="9">
    <source>
        <dbReference type="ARBA" id="ARBA00040743"/>
    </source>
</evidence>
<reference evidence="14" key="4">
    <citation type="submission" date="2024-05" db="EMBL/GenBank/DDBJ databases">
        <authorList>
            <person name="Sun Q."/>
            <person name="Zhou Y."/>
        </authorList>
    </citation>
    <scope>NUCLEOTIDE SEQUENCE</scope>
    <source>
        <strain evidence="14">CGMCC 1.15931</strain>
    </source>
</reference>
<dbReference type="Gene3D" id="3.10.50.40">
    <property type="match status" value="1"/>
</dbReference>
<evidence type="ECO:0000256" key="7">
    <source>
        <dbReference type="ARBA" id="ARBA00023186"/>
    </source>
</evidence>
<dbReference type="SUPFAM" id="SSF109998">
    <property type="entry name" value="Triger factor/SurA peptide-binding domain-like"/>
    <property type="match status" value="1"/>
</dbReference>
<dbReference type="Proteomes" id="UP000622638">
    <property type="component" value="Unassembled WGS sequence"/>
</dbReference>
<reference evidence="17" key="2">
    <citation type="journal article" date="2019" name="Int. J. Syst. Evol. Microbiol.">
        <title>The Global Catalogue of Microorganisms (GCM) 10K type strain sequencing project: providing services to taxonomists for standard genome sequencing and annotation.</title>
        <authorList>
            <consortium name="The Broad Institute Genomics Platform"/>
            <consortium name="The Broad Institute Genome Sequencing Center for Infectious Disease"/>
            <person name="Wu L."/>
            <person name="Ma J."/>
        </authorList>
    </citation>
    <scope>NUCLEOTIDE SEQUENCE [LARGE SCALE GENOMIC DNA]</scope>
    <source>
        <strain evidence="17">CGMCC 1.15931</strain>
    </source>
</reference>
<keyword evidence="3" id="KW-0997">Cell inner membrane</keyword>
<dbReference type="GO" id="GO:0003755">
    <property type="term" value="F:peptidyl-prolyl cis-trans isomerase activity"/>
    <property type="evidence" value="ECO:0007669"/>
    <property type="project" value="UniProtKB-KW"/>
</dbReference>
<dbReference type="InterPro" id="IPR027304">
    <property type="entry name" value="Trigger_fact/SurA_dom_sf"/>
</dbReference>
<reference evidence="15 16" key="3">
    <citation type="submission" date="2019-11" db="EMBL/GenBank/DDBJ databases">
        <title>Type strains purchased from KCTC, JCM and DSMZ.</title>
        <authorList>
            <person name="Lu H."/>
        </authorList>
    </citation>
    <scope>NUCLEOTIDE SEQUENCE [LARGE SCALE GENOMIC DNA]</scope>
    <source>
        <strain evidence="15 16">KCTC 52429</strain>
    </source>
</reference>
<evidence type="ECO:0000256" key="1">
    <source>
        <dbReference type="ARBA" id="ARBA00004382"/>
    </source>
</evidence>
<evidence type="ECO:0000313" key="17">
    <source>
        <dbReference type="Proteomes" id="UP000622638"/>
    </source>
</evidence>
<comment type="subcellular location">
    <subcellularLocation>
        <location evidence="1">Cell inner membrane</location>
        <topology evidence="1">Single-pass type II membrane protein</topology>
        <orientation evidence="1">Periplasmic side</orientation>
    </subcellularLocation>
</comment>
<comment type="caution">
    <text evidence="15">The sequence shown here is derived from an EMBL/GenBank/DDBJ whole genome shotgun (WGS) entry which is preliminary data.</text>
</comment>
<evidence type="ECO:0000256" key="10">
    <source>
        <dbReference type="ARBA" id="ARBA00042775"/>
    </source>
</evidence>
<dbReference type="OrthoDB" id="9812372at2"/>
<dbReference type="Pfam" id="PF13616">
    <property type="entry name" value="Rotamase_3"/>
    <property type="match status" value="1"/>
</dbReference>
<evidence type="ECO:0000259" key="13">
    <source>
        <dbReference type="PROSITE" id="PS50198"/>
    </source>
</evidence>
<evidence type="ECO:0000256" key="6">
    <source>
        <dbReference type="ARBA" id="ARBA00023136"/>
    </source>
</evidence>
<dbReference type="InterPro" id="IPR052029">
    <property type="entry name" value="PpiD_chaperone"/>
</dbReference>
<keyword evidence="4 12" id="KW-0812">Transmembrane</keyword>
<accession>A0A6I3T3G2</accession>
<evidence type="ECO:0000256" key="8">
    <source>
        <dbReference type="ARBA" id="ARBA00038408"/>
    </source>
</evidence>
<dbReference type="Pfam" id="PF13624">
    <property type="entry name" value="SurA_N_3"/>
    <property type="match status" value="1"/>
</dbReference>
<evidence type="ECO:0000313" key="14">
    <source>
        <dbReference type="EMBL" id="GGC24253.1"/>
    </source>
</evidence>
<keyword evidence="17" id="KW-1185">Reference proteome</keyword>
<evidence type="ECO:0000256" key="5">
    <source>
        <dbReference type="ARBA" id="ARBA00022989"/>
    </source>
</evidence>
<dbReference type="Gene3D" id="1.10.4030.10">
    <property type="entry name" value="Porin chaperone SurA, peptide-binding domain"/>
    <property type="match status" value="1"/>
</dbReference>
<dbReference type="InterPro" id="IPR046357">
    <property type="entry name" value="PPIase_dom_sf"/>
</dbReference>
<name>A0A6I3T3G2_9BURK</name>
<keyword evidence="11 15" id="KW-0413">Isomerase</keyword>
<comment type="similarity">
    <text evidence="8">Belongs to the PpiD chaperone family.</text>
</comment>
<dbReference type="PANTHER" id="PTHR47529">
    <property type="entry name" value="PEPTIDYL-PROLYL CIS-TRANS ISOMERASE D"/>
    <property type="match status" value="1"/>
</dbReference>
<feature type="transmembrane region" description="Helical" evidence="12">
    <location>
        <begin position="12"/>
        <end position="32"/>
    </location>
</feature>
<keyword evidence="7" id="KW-0143">Chaperone</keyword>
<evidence type="ECO:0000256" key="2">
    <source>
        <dbReference type="ARBA" id="ARBA00022475"/>
    </source>
</evidence>
<dbReference type="AlphaFoldDB" id="A0A6I3T3G2"/>
<protein>
    <recommendedName>
        <fullName evidence="9">Periplasmic chaperone PpiD</fullName>
    </recommendedName>
    <alternativeName>
        <fullName evidence="10">Periplasmic folding chaperone</fullName>
    </alternativeName>
</protein>
<dbReference type="Proteomes" id="UP000430634">
    <property type="component" value="Unassembled WGS sequence"/>
</dbReference>
<dbReference type="InterPro" id="IPR000297">
    <property type="entry name" value="PPIase_PpiC"/>
</dbReference>
<evidence type="ECO:0000256" key="3">
    <source>
        <dbReference type="ARBA" id="ARBA00022519"/>
    </source>
</evidence>
<keyword evidence="11" id="KW-0697">Rotamase</keyword>